<dbReference type="Proteomes" id="UP001214094">
    <property type="component" value="Chromosome"/>
</dbReference>
<gene>
    <name evidence="1" type="ORF">P4B07_14835</name>
</gene>
<keyword evidence="2" id="KW-1185">Reference proteome</keyword>
<evidence type="ECO:0000313" key="1">
    <source>
        <dbReference type="EMBL" id="WFP89827.1"/>
    </source>
</evidence>
<name>A0ABY8HDZ1_ENSAD</name>
<organism evidence="1 2">
    <name type="scientific">Ensifer adhaerens</name>
    <name type="common">Sinorhizobium morelense</name>
    <dbReference type="NCBI Taxonomy" id="106592"/>
    <lineage>
        <taxon>Bacteria</taxon>
        <taxon>Pseudomonadati</taxon>
        <taxon>Pseudomonadota</taxon>
        <taxon>Alphaproteobacteria</taxon>
        <taxon>Hyphomicrobiales</taxon>
        <taxon>Rhizobiaceae</taxon>
        <taxon>Sinorhizobium/Ensifer group</taxon>
        <taxon>Ensifer</taxon>
    </lineage>
</organism>
<reference evidence="1 2" key="1">
    <citation type="submission" date="2023-03" db="EMBL/GenBank/DDBJ databases">
        <title>Comparative genome and transcriptome analysis combination mining strategies for increasing vitamin B12 production of Ensifer adhaerens strain.</title>
        <authorList>
            <person name="Yongheng L."/>
        </authorList>
    </citation>
    <scope>NUCLEOTIDE SEQUENCE [LARGE SCALE GENOMIC DNA]</scope>
    <source>
        <strain evidence="1 2">Casida A-T305</strain>
    </source>
</reference>
<dbReference type="EMBL" id="CP121308">
    <property type="protein sequence ID" value="WFP89827.1"/>
    <property type="molecule type" value="Genomic_DNA"/>
</dbReference>
<dbReference type="GeneID" id="29518669"/>
<protein>
    <recommendedName>
        <fullName evidence="3">Transposase</fullName>
    </recommendedName>
</protein>
<evidence type="ECO:0008006" key="3">
    <source>
        <dbReference type="Google" id="ProtNLM"/>
    </source>
</evidence>
<evidence type="ECO:0000313" key="2">
    <source>
        <dbReference type="Proteomes" id="UP001214094"/>
    </source>
</evidence>
<sequence>MSYTIIRDYAEERREFENRINAVLRHCRIGKVKNKPRKSMSEFLKKANMRPTGWHPLTGARSATPFF</sequence>
<dbReference type="RefSeq" id="WP_034806352.1">
    <property type="nucleotide sequence ID" value="NZ_CP015880.1"/>
</dbReference>
<accession>A0ABY8HDZ1</accession>
<proteinExistence type="predicted"/>